<feature type="transmembrane region" description="Helical" evidence="1">
    <location>
        <begin position="6"/>
        <end position="25"/>
    </location>
</feature>
<dbReference type="EMBL" id="CP022743">
    <property type="protein sequence ID" value="ASU36303.1"/>
    <property type="molecule type" value="Genomic_DNA"/>
</dbReference>
<keyword evidence="1" id="KW-1133">Transmembrane helix</keyword>
<evidence type="ECO:0000256" key="1">
    <source>
        <dbReference type="SAM" id="Phobius"/>
    </source>
</evidence>
<keyword evidence="1" id="KW-0812">Transmembrane</keyword>
<keyword evidence="3" id="KW-1185">Reference proteome</keyword>
<name>A0A223P2E7_9SPHI</name>
<reference evidence="2 3" key="1">
    <citation type="submission" date="2017-08" db="EMBL/GenBank/DDBJ databases">
        <title>Complete genome sequence of Mucilaginibacter sp. strain BJC16-A31.</title>
        <authorList>
            <consortium name="Henan University of Science and Technology"/>
            <person name="You X."/>
        </authorList>
    </citation>
    <scope>NUCLEOTIDE SEQUENCE [LARGE SCALE GENOMIC DNA]</scope>
    <source>
        <strain evidence="2 3">BJC16-A31</strain>
    </source>
</reference>
<keyword evidence="1" id="KW-0472">Membrane</keyword>
<accession>A0A223P2E7</accession>
<organism evidence="2 3">
    <name type="scientific">Mucilaginibacter xinganensis</name>
    <dbReference type="NCBI Taxonomy" id="1234841"/>
    <lineage>
        <taxon>Bacteria</taxon>
        <taxon>Pseudomonadati</taxon>
        <taxon>Bacteroidota</taxon>
        <taxon>Sphingobacteriia</taxon>
        <taxon>Sphingobacteriales</taxon>
        <taxon>Sphingobacteriaceae</taxon>
        <taxon>Mucilaginibacter</taxon>
    </lineage>
</organism>
<protein>
    <submittedName>
        <fullName evidence="2">Uncharacterized protein</fullName>
    </submittedName>
</protein>
<gene>
    <name evidence="2" type="ORF">MuYL_4418</name>
</gene>
<dbReference type="KEGG" id="muc:MuYL_4418"/>
<proteinExistence type="predicted"/>
<evidence type="ECO:0000313" key="3">
    <source>
        <dbReference type="Proteomes" id="UP000215002"/>
    </source>
</evidence>
<evidence type="ECO:0000313" key="2">
    <source>
        <dbReference type="EMBL" id="ASU36303.1"/>
    </source>
</evidence>
<dbReference type="Proteomes" id="UP000215002">
    <property type="component" value="Chromosome"/>
</dbReference>
<sequence length="45" mass="5284">MLQANFLLLADFNWFSLIIASFFSLKFFSVRYYPWPVFDGTPLCG</sequence>
<dbReference type="AlphaFoldDB" id="A0A223P2E7"/>